<evidence type="ECO:0000256" key="1">
    <source>
        <dbReference type="SAM" id="MobiDB-lite"/>
    </source>
</evidence>
<dbReference type="PANTHER" id="PTHR46929">
    <property type="entry name" value="EXPRESSED PROTEIN"/>
    <property type="match status" value="1"/>
</dbReference>
<reference evidence="3 4" key="1">
    <citation type="journal article" date="2020" name="ISME J.">
        <title>Uncovering the hidden diversity of litter-decomposition mechanisms in mushroom-forming fungi.</title>
        <authorList>
            <person name="Floudas D."/>
            <person name="Bentzer J."/>
            <person name="Ahren D."/>
            <person name="Johansson T."/>
            <person name="Persson P."/>
            <person name="Tunlid A."/>
        </authorList>
    </citation>
    <scope>NUCLEOTIDE SEQUENCE [LARGE SCALE GENOMIC DNA]</scope>
    <source>
        <strain evidence="3 4">CBS 661.87</strain>
    </source>
</reference>
<feature type="domain" description="Myb/SANT-like" evidence="2">
    <location>
        <begin position="35"/>
        <end position="132"/>
    </location>
</feature>
<dbReference type="AlphaFoldDB" id="A0A8H5GM87"/>
<organism evidence="3 4">
    <name type="scientific">Tricholomella constricta</name>
    <dbReference type="NCBI Taxonomy" id="117010"/>
    <lineage>
        <taxon>Eukaryota</taxon>
        <taxon>Fungi</taxon>
        <taxon>Dikarya</taxon>
        <taxon>Basidiomycota</taxon>
        <taxon>Agaricomycotina</taxon>
        <taxon>Agaricomycetes</taxon>
        <taxon>Agaricomycetidae</taxon>
        <taxon>Agaricales</taxon>
        <taxon>Tricholomatineae</taxon>
        <taxon>Lyophyllaceae</taxon>
        <taxon>Tricholomella</taxon>
    </lineage>
</organism>
<keyword evidence="4" id="KW-1185">Reference proteome</keyword>
<dbReference type="OrthoDB" id="76215at2759"/>
<dbReference type="PANTHER" id="PTHR46929:SF3">
    <property type="entry name" value="MYB_SANT-LIKE DOMAIN-CONTAINING PROTEIN"/>
    <property type="match status" value="1"/>
</dbReference>
<protein>
    <recommendedName>
        <fullName evidence="2">Myb/SANT-like domain-containing protein</fullName>
    </recommendedName>
</protein>
<evidence type="ECO:0000313" key="4">
    <source>
        <dbReference type="Proteomes" id="UP000565441"/>
    </source>
</evidence>
<feature type="region of interest" description="Disordered" evidence="1">
    <location>
        <begin position="203"/>
        <end position="252"/>
    </location>
</feature>
<dbReference type="Proteomes" id="UP000565441">
    <property type="component" value="Unassembled WGS sequence"/>
</dbReference>
<feature type="compositionally biased region" description="Basic residues" evidence="1">
    <location>
        <begin position="239"/>
        <end position="248"/>
    </location>
</feature>
<dbReference type="InterPro" id="IPR024752">
    <property type="entry name" value="Myb/SANT-like_dom"/>
</dbReference>
<proteinExistence type="predicted"/>
<evidence type="ECO:0000313" key="3">
    <source>
        <dbReference type="EMBL" id="KAF5367349.1"/>
    </source>
</evidence>
<comment type="caution">
    <text evidence="3">The sequence shown here is derived from an EMBL/GenBank/DDBJ whole genome shotgun (WGS) entry which is preliminary data.</text>
</comment>
<feature type="compositionally biased region" description="Low complexity" evidence="1">
    <location>
        <begin position="203"/>
        <end position="216"/>
    </location>
</feature>
<name>A0A8H5GM87_9AGAR</name>
<sequence>MQLFEVLHPSPAIHHSRYNCLISFSPAMPPKSRAKWNSACDAILIGSLLDQRANGKQTGNGGFHVSAWTAAKLLLAGTEAHSKGSEKTAQSCQNRYGTLKKDYKDVKYIRNLSGFGWNSADCIVTAEDGVWATLIAAHPSHERWRSAPFPLFDEMADLIEGTYATGKGVVRPGCNETLSDGSDSSSENDSDIIDPLLLSITSTPSAPSSTPFQPSPVSDALPSVGKRHAADPGSSISSKRARHGRKKSSSQAIEEMASSINRLVEAVATDTSAPSPARKRAAIHMIEDDADLSDNEQLKVIKIIRRDTTFADTILAIRKAESRTRYIKSELYPVAEDGDFELI</sequence>
<dbReference type="EMBL" id="JAACJP010000067">
    <property type="protein sequence ID" value="KAF5367349.1"/>
    <property type="molecule type" value="Genomic_DNA"/>
</dbReference>
<dbReference type="Pfam" id="PF12776">
    <property type="entry name" value="Myb_DNA-bind_3"/>
    <property type="match status" value="1"/>
</dbReference>
<accession>A0A8H5GM87</accession>
<evidence type="ECO:0000259" key="2">
    <source>
        <dbReference type="Pfam" id="PF12776"/>
    </source>
</evidence>
<feature type="region of interest" description="Disordered" evidence="1">
    <location>
        <begin position="170"/>
        <end position="190"/>
    </location>
</feature>
<gene>
    <name evidence="3" type="ORF">D9615_010294</name>
</gene>